<evidence type="ECO:0000313" key="2">
    <source>
        <dbReference type="EMBL" id="PMS22589.1"/>
    </source>
</evidence>
<evidence type="ECO:0000256" key="1">
    <source>
        <dbReference type="SAM" id="MobiDB-lite"/>
    </source>
</evidence>
<sequence length="137" mass="14023">MTTPVKPGTGDLVKDGKSMQMADEGKAMSDFNKQDGADFQAMESELSHGDGNAATKTLAKAVQSGKLSQSDAAAIGSQLQQTANAHGGGKIDDESRDALKNALGGADVLTPGKSRLEVAFDHLTGMNTDSIAGVSTK</sequence>
<name>A0A2N7VZJ6_9BURK</name>
<comment type="caution">
    <text evidence="2">The sequence shown here is derived from an EMBL/GenBank/DDBJ whole genome shotgun (WGS) entry which is preliminary data.</text>
</comment>
<gene>
    <name evidence="2" type="ORF">C0Z18_04525</name>
</gene>
<accession>A0A2N7VZJ6</accession>
<dbReference type="EMBL" id="PNYA01000003">
    <property type="protein sequence ID" value="PMS22589.1"/>
    <property type="molecule type" value="Genomic_DNA"/>
</dbReference>
<keyword evidence="3" id="KW-1185">Reference proteome</keyword>
<protein>
    <submittedName>
        <fullName evidence="2">Uncharacterized protein</fullName>
    </submittedName>
</protein>
<proteinExistence type="predicted"/>
<dbReference type="Proteomes" id="UP000235616">
    <property type="component" value="Unassembled WGS sequence"/>
</dbReference>
<reference evidence="2 3" key="1">
    <citation type="submission" date="2018-01" db="EMBL/GenBank/DDBJ databases">
        <title>Whole genome analyses suggest that Burkholderia sensu lato contains two further novel genera in the rhizoxinica-symbiotica group Mycetohabitans gen. nov., and Trinickia gen. nov.: implications for the evolution of diazotrophy and nodulation in the Burkholderiaceae.</title>
        <authorList>
            <person name="Estrada-de los Santos P."/>
            <person name="Palmer M."/>
            <person name="Chavez-Ramirez B."/>
            <person name="Beukes C."/>
            <person name="Steenkamp E.T."/>
            <person name="Hirsch A.M."/>
            <person name="Manyaka P."/>
            <person name="Maluk M."/>
            <person name="Lafos M."/>
            <person name="Crook M."/>
            <person name="Gross E."/>
            <person name="Simon M.F."/>
            <person name="Bueno dos Reis Junior F."/>
            <person name="Poole P.S."/>
            <person name="Venter S.N."/>
            <person name="James E.K."/>
        </authorList>
    </citation>
    <scope>NUCLEOTIDE SEQUENCE [LARGE SCALE GENOMIC DNA]</scope>
    <source>
        <strain evidence="2 3">GIMN1.004</strain>
    </source>
</reference>
<feature type="region of interest" description="Disordered" evidence="1">
    <location>
        <begin position="1"/>
        <end position="35"/>
    </location>
</feature>
<feature type="compositionally biased region" description="Basic and acidic residues" evidence="1">
    <location>
        <begin position="12"/>
        <end position="35"/>
    </location>
</feature>
<dbReference type="AlphaFoldDB" id="A0A2N7VZJ6"/>
<evidence type="ECO:0000313" key="3">
    <source>
        <dbReference type="Proteomes" id="UP000235616"/>
    </source>
</evidence>
<organism evidence="2 3">
    <name type="scientific">Trinickia dabaoshanensis</name>
    <dbReference type="NCBI Taxonomy" id="564714"/>
    <lineage>
        <taxon>Bacteria</taxon>
        <taxon>Pseudomonadati</taxon>
        <taxon>Pseudomonadota</taxon>
        <taxon>Betaproteobacteria</taxon>
        <taxon>Burkholderiales</taxon>
        <taxon>Burkholderiaceae</taxon>
        <taxon>Trinickia</taxon>
    </lineage>
</organism>